<dbReference type="PROSITE" id="PS50261">
    <property type="entry name" value="G_PROTEIN_RECEP_F2_4"/>
    <property type="match status" value="1"/>
</dbReference>
<sequence length="598" mass="66230">MADAGSGFDDPHVAIFSILERACSVLSMVGSMFVITTFSCSKLFHKPINRLVFYATIGNLMANVGTLMSTSFTHDPTSPGCQIQAFLLQMFMPADALWMLSMAINVHLTFYFSFDARRLRKMEVPYLLCCYGIPFIVSLTLVFIETPGRGRIYGSAKLWCWITPKWNYLRVALFYGPVWIIIFITFAIYIRAGREIYNKHKSLKEFRFSTSSFEPEHPPGGVNDPFSSVKTTEVHISSEMADRDRPMDMISPEGSSTTSGGSIEHQQSQTTGPLQKPPPAAYSVTISSNRHQHSHRASHEDVATNTPNTNRPNQAPHPPNTALTLTPTTTTGSITLHPIPTNHTISTSRRNNSTTTGHQTLTSPTSPPSCTQTSAGSSTFRRRSVYQASKATWSYTKCALLFFTALCVTWIPSSASRVYSLAHGGNPSLPLQYVAAFVLPLQGFWNAIIYVTTSWGACRMLWADLRDRVAEWKGKRRCSKMEEGYRRQHQQQQQQHNHHNEYQMSGAGGGVGMMSSGGGRLGEEPREERRATFPRYGYGYYGLAMGMGMGTGKADESESMTELAVSRSHHSSNSRPGSSVSPDDTPTKVEGQGVSDER</sequence>
<feature type="compositionally biased region" description="Gly residues" evidence="5">
    <location>
        <begin position="506"/>
        <end position="520"/>
    </location>
</feature>
<feature type="compositionally biased region" description="Polar residues" evidence="5">
    <location>
        <begin position="225"/>
        <end position="235"/>
    </location>
</feature>
<feature type="transmembrane region" description="Helical" evidence="6">
    <location>
        <begin position="172"/>
        <end position="192"/>
    </location>
</feature>
<feature type="region of interest" description="Disordered" evidence="5">
    <location>
        <begin position="211"/>
        <end position="377"/>
    </location>
</feature>
<organism evidence="8 9">
    <name type="scientific">Humicola insolens</name>
    <name type="common">Soft-rot fungus</name>
    <dbReference type="NCBI Taxonomy" id="85995"/>
    <lineage>
        <taxon>Eukaryota</taxon>
        <taxon>Fungi</taxon>
        <taxon>Dikarya</taxon>
        <taxon>Ascomycota</taxon>
        <taxon>Pezizomycotina</taxon>
        <taxon>Sordariomycetes</taxon>
        <taxon>Sordariomycetidae</taxon>
        <taxon>Sordariales</taxon>
        <taxon>Chaetomiaceae</taxon>
        <taxon>Mycothermus</taxon>
    </lineage>
</organism>
<evidence type="ECO:0000313" key="8">
    <source>
        <dbReference type="EMBL" id="KAL1836099.1"/>
    </source>
</evidence>
<protein>
    <recommendedName>
        <fullName evidence="7">G-protein coupled receptors family 2 profile 2 domain-containing protein</fullName>
    </recommendedName>
</protein>
<evidence type="ECO:0000256" key="3">
    <source>
        <dbReference type="ARBA" id="ARBA00022989"/>
    </source>
</evidence>
<dbReference type="Pfam" id="PF05462">
    <property type="entry name" value="Dicty_CAR"/>
    <property type="match status" value="1"/>
</dbReference>
<feature type="region of interest" description="Disordered" evidence="5">
    <location>
        <begin position="483"/>
        <end position="529"/>
    </location>
</feature>
<keyword evidence="2 6" id="KW-0812">Transmembrane</keyword>
<dbReference type="Gene3D" id="1.20.1070.10">
    <property type="entry name" value="Rhodopsin 7-helix transmembrane proteins"/>
    <property type="match status" value="1"/>
</dbReference>
<evidence type="ECO:0000256" key="5">
    <source>
        <dbReference type="SAM" id="MobiDB-lite"/>
    </source>
</evidence>
<dbReference type="SUPFAM" id="SSF81321">
    <property type="entry name" value="Family A G protein-coupled receptor-like"/>
    <property type="match status" value="1"/>
</dbReference>
<dbReference type="Proteomes" id="UP001583172">
    <property type="component" value="Unassembled WGS sequence"/>
</dbReference>
<name>A0ABR3V2T8_HUMIN</name>
<feature type="compositionally biased region" description="Polar residues" evidence="5">
    <location>
        <begin position="264"/>
        <end position="273"/>
    </location>
</feature>
<feature type="compositionally biased region" description="Low complexity" evidence="5">
    <location>
        <begin position="573"/>
        <end position="582"/>
    </location>
</feature>
<gene>
    <name evidence="8" type="ORF">VTJ49DRAFT_5571</name>
</gene>
<evidence type="ECO:0000256" key="4">
    <source>
        <dbReference type="ARBA" id="ARBA00023136"/>
    </source>
</evidence>
<dbReference type="EMBL" id="JAZGSY010000465">
    <property type="protein sequence ID" value="KAL1836099.1"/>
    <property type="molecule type" value="Genomic_DNA"/>
</dbReference>
<feature type="transmembrane region" description="Helical" evidence="6">
    <location>
        <begin position="51"/>
        <end position="69"/>
    </location>
</feature>
<feature type="compositionally biased region" description="Polar residues" evidence="5">
    <location>
        <begin position="303"/>
        <end position="313"/>
    </location>
</feature>
<dbReference type="PANTHER" id="PTHR23112">
    <property type="entry name" value="G PROTEIN-COUPLED RECEPTOR 157-RELATED"/>
    <property type="match status" value="1"/>
</dbReference>
<feature type="compositionally biased region" description="Low complexity" evidence="5">
    <location>
        <begin position="320"/>
        <end position="374"/>
    </location>
</feature>
<dbReference type="InterPro" id="IPR017981">
    <property type="entry name" value="GPCR_2-like_7TM"/>
</dbReference>
<evidence type="ECO:0000313" key="9">
    <source>
        <dbReference type="Proteomes" id="UP001583172"/>
    </source>
</evidence>
<dbReference type="CDD" id="cd13952">
    <property type="entry name" value="7tm_classB"/>
    <property type="match status" value="1"/>
</dbReference>
<evidence type="ECO:0000256" key="2">
    <source>
        <dbReference type="ARBA" id="ARBA00022692"/>
    </source>
</evidence>
<evidence type="ECO:0000259" key="7">
    <source>
        <dbReference type="PROSITE" id="PS50261"/>
    </source>
</evidence>
<comment type="subcellular location">
    <subcellularLocation>
        <location evidence="1">Membrane</location>
        <topology evidence="1">Multi-pass membrane protein</topology>
    </subcellularLocation>
</comment>
<dbReference type="PANTHER" id="PTHR23112:SF22">
    <property type="entry name" value="G-PROTEIN COUPLED RECEPTOR"/>
    <property type="match status" value="1"/>
</dbReference>
<keyword evidence="3 6" id="KW-1133">Transmembrane helix</keyword>
<accession>A0ABR3V2T8</accession>
<reference evidence="8 9" key="1">
    <citation type="journal article" date="2024" name="Commun. Biol.">
        <title>Comparative genomic analysis of thermophilic fungi reveals convergent evolutionary adaptations and gene losses.</title>
        <authorList>
            <person name="Steindorff A.S."/>
            <person name="Aguilar-Pontes M.V."/>
            <person name="Robinson A.J."/>
            <person name="Andreopoulos B."/>
            <person name="LaButti K."/>
            <person name="Kuo A."/>
            <person name="Mondo S."/>
            <person name="Riley R."/>
            <person name="Otillar R."/>
            <person name="Haridas S."/>
            <person name="Lipzen A."/>
            <person name="Grimwood J."/>
            <person name="Schmutz J."/>
            <person name="Clum A."/>
            <person name="Reid I.D."/>
            <person name="Moisan M.C."/>
            <person name="Butler G."/>
            <person name="Nguyen T.T.M."/>
            <person name="Dewar K."/>
            <person name="Conant G."/>
            <person name="Drula E."/>
            <person name="Henrissat B."/>
            <person name="Hansel C."/>
            <person name="Singer S."/>
            <person name="Hutchinson M.I."/>
            <person name="de Vries R.P."/>
            <person name="Natvig D.O."/>
            <person name="Powell A.J."/>
            <person name="Tsang A."/>
            <person name="Grigoriev I.V."/>
        </authorList>
    </citation>
    <scope>NUCLEOTIDE SEQUENCE [LARGE SCALE GENOMIC DNA]</scope>
    <source>
        <strain evidence="8 9">CBS 620.91</strain>
    </source>
</reference>
<feature type="transmembrane region" description="Helical" evidence="6">
    <location>
        <begin position="431"/>
        <end position="451"/>
    </location>
</feature>
<feature type="transmembrane region" description="Helical" evidence="6">
    <location>
        <begin position="96"/>
        <end position="114"/>
    </location>
</feature>
<evidence type="ECO:0000256" key="6">
    <source>
        <dbReference type="SAM" id="Phobius"/>
    </source>
</evidence>
<proteinExistence type="predicted"/>
<keyword evidence="9" id="KW-1185">Reference proteome</keyword>
<feature type="transmembrane region" description="Helical" evidence="6">
    <location>
        <begin position="391"/>
        <end position="411"/>
    </location>
</feature>
<evidence type="ECO:0000256" key="1">
    <source>
        <dbReference type="ARBA" id="ARBA00004141"/>
    </source>
</evidence>
<comment type="caution">
    <text evidence="8">The sequence shown here is derived from an EMBL/GenBank/DDBJ whole genome shotgun (WGS) entry which is preliminary data.</text>
</comment>
<feature type="region of interest" description="Disordered" evidence="5">
    <location>
        <begin position="551"/>
        <end position="598"/>
    </location>
</feature>
<feature type="transmembrane region" description="Helical" evidence="6">
    <location>
        <begin position="12"/>
        <end position="39"/>
    </location>
</feature>
<feature type="transmembrane region" description="Helical" evidence="6">
    <location>
        <begin position="126"/>
        <end position="144"/>
    </location>
</feature>
<keyword evidence="4 6" id="KW-0472">Membrane</keyword>
<feature type="domain" description="G-protein coupled receptors family 2 profile 2" evidence="7">
    <location>
        <begin position="13"/>
        <end position="204"/>
    </location>
</feature>